<keyword evidence="4" id="KW-1185">Reference proteome</keyword>
<evidence type="ECO:0000313" key="3">
    <source>
        <dbReference type="EMBL" id="MFC0524126.1"/>
    </source>
</evidence>
<dbReference type="SUPFAM" id="SSF102405">
    <property type="entry name" value="MCP/YpsA-like"/>
    <property type="match status" value="1"/>
</dbReference>
<evidence type="ECO:0000259" key="2">
    <source>
        <dbReference type="Pfam" id="PF02481"/>
    </source>
</evidence>
<dbReference type="Pfam" id="PF02481">
    <property type="entry name" value="DNA_processg_A"/>
    <property type="match status" value="1"/>
</dbReference>
<reference evidence="3 4" key="1">
    <citation type="submission" date="2024-09" db="EMBL/GenBank/DDBJ databases">
        <authorList>
            <person name="Sun Q."/>
            <person name="Mori K."/>
        </authorList>
    </citation>
    <scope>NUCLEOTIDE SEQUENCE [LARGE SCALE GENOMIC DNA]</scope>
    <source>
        <strain evidence="3 4">NCAIM B.02529</strain>
    </source>
</reference>
<dbReference type="PANTHER" id="PTHR43022:SF1">
    <property type="entry name" value="PROTEIN SMF"/>
    <property type="match status" value="1"/>
</dbReference>
<dbReference type="Proteomes" id="UP001589836">
    <property type="component" value="Unassembled WGS sequence"/>
</dbReference>
<accession>A0ABV6LNZ3</accession>
<comment type="caution">
    <text evidence="3">The sequence shown here is derived from an EMBL/GenBank/DDBJ whole genome shotgun (WGS) entry which is preliminary data.</text>
</comment>
<gene>
    <name evidence="3" type="primary">dprA</name>
    <name evidence="3" type="ORF">ACFFGV_11185</name>
</gene>
<evidence type="ECO:0000256" key="1">
    <source>
        <dbReference type="ARBA" id="ARBA00006525"/>
    </source>
</evidence>
<dbReference type="Gene3D" id="3.40.50.450">
    <property type="match status" value="1"/>
</dbReference>
<comment type="similarity">
    <text evidence="1">Belongs to the DprA/Smf family.</text>
</comment>
<evidence type="ECO:0000313" key="4">
    <source>
        <dbReference type="Proteomes" id="UP001589836"/>
    </source>
</evidence>
<organism evidence="3 4">
    <name type="scientific">Pontibacillus salicampi</name>
    <dbReference type="NCBI Taxonomy" id="1449801"/>
    <lineage>
        <taxon>Bacteria</taxon>
        <taxon>Bacillati</taxon>
        <taxon>Bacillota</taxon>
        <taxon>Bacilli</taxon>
        <taxon>Bacillales</taxon>
        <taxon>Bacillaceae</taxon>
        <taxon>Pontibacillus</taxon>
    </lineage>
</organism>
<dbReference type="PANTHER" id="PTHR43022">
    <property type="entry name" value="PROTEIN SMF"/>
    <property type="match status" value="1"/>
</dbReference>
<dbReference type="RefSeq" id="WP_377347766.1">
    <property type="nucleotide sequence ID" value="NZ_JBHLTP010000009.1"/>
</dbReference>
<sequence>METISMRLSHVARAVNGNRKILRYLLSVDPSLEHTFHYSVEDWKTLLRLSSSKAQTLFQFLHNSNQQLETRQYAHQNIILTSFDEAFPATLRNIPDPPLVLYVMGDVSLLNSLSLSVVGTRKPTLSAYSKMEYILKPVIQKQCVIVSGLAKGIDTFAHQIALQHSGSTIAVLAFGFKHCYPLENRVLMKELASDHLLISEYPPFQRPQKWYFPERNRLISGLGYGTFVIEAMERSGSLITADQALEQGKEVYALPGDIQSSASKGCNNLIQQGAKLVQHPQDIMEDIEHEAQMMGGL</sequence>
<proteinExistence type="inferred from homology"/>
<protein>
    <submittedName>
        <fullName evidence="3">DNA-processing protein DprA</fullName>
    </submittedName>
</protein>
<dbReference type="EMBL" id="JBHLTP010000009">
    <property type="protein sequence ID" value="MFC0524126.1"/>
    <property type="molecule type" value="Genomic_DNA"/>
</dbReference>
<name>A0ABV6LNZ3_9BACI</name>
<dbReference type="InterPro" id="IPR057666">
    <property type="entry name" value="DrpA_SLOG"/>
</dbReference>
<feature type="domain" description="Smf/DprA SLOG" evidence="2">
    <location>
        <begin position="79"/>
        <end position="287"/>
    </location>
</feature>
<dbReference type="NCBIfam" id="TIGR00732">
    <property type="entry name" value="dprA"/>
    <property type="match status" value="1"/>
</dbReference>
<dbReference type="InterPro" id="IPR003488">
    <property type="entry name" value="DprA"/>
</dbReference>